<keyword evidence="7 13" id="KW-0472">Membrane</keyword>
<keyword evidence="8" id="KW-0012">Acyltransferase</keyword>
<reference evidence="17" key="2">
    <citation type="journal article" date="2019" name="Int. J. Syst. Evol. Microbiol.">
        <title>The Global Catalogue of Microorganisms (GCM) 10K type strain sequencing project: providing services to taxonomists for standard genome sequencing and annotation.</title>
        <authorList>
            <consortium name="The Broad Institute Genomics Platform"/>
            <consortium name="The Broad Institute Genome Sequencing Center for Infectious Disease"/>
            <person name="Wu L."/>
            <person name="Ma J."/>
        </authorList>
    </citation>
    <scope>NUCLEOTIDE SEQUENCE [LARGE SCALE GENOMIC DNA]</scope>
    <source>
        <strain evidence="17">CGMCC 1.15287</strain>
    </source>
</reference>
<evidence type="ECO:0000256" key="4">
    <source>
        <dbReference type="ARBA" id="ARBA00022692"/>
    </source>
</evidence>
<evidence type="ECO:0000256" key="9">
    <source>
        <dbReference type="ARBA" id="ARBA00023588"/>
    </source>
</evidence>
<comment type="pathway">
    <text evidence="9">Carotenoid biosynthesis; staphyloxanthin biosynthesis; staphyloxanthin from farnesyl diphosphate: step 5/5.</text>
</comment>
<evidence type="ECO:0000313" key="17">
    <source>
        <dbReference type="Proteomes" id="UP000642938"/>
    </source>
</evidence>
<evidence type="ECO:0000256" key="10">
    <source>
        <dbReference type="ARBA" id="ARBA00023603"/>
    </source>
</evidence>
<dbReference type="RefSeq" id="WP_221235919.1">
    <property type="nucleotide sequence ID" value="NZ_BMHZ01000001.1"/>
</dbReference>
<comment type="function">
    <text evidence="12">Catalyzes the acylation of glycosyl-4,4'-diaponeurosporenoate, i.e. the esterification of glucose at the C6'' position with the carboxyl group of the C(15) fatty acid 12-methyltetradecanoic acid, to yield staphyloxanthin. This is the last step in the biosynthesis of this orange pigment, present in most staphylococci strains.</text>
</comment>
<protein>
    <recommendedName>
        <fullName evidence="11">Glycosyl-4,4'-diaponeurosporenoate acyltransferase</fullName>
    </recommendedName>
</protein>
<feature type="transmembrane region" description="Helical" evidence="13">
    <location>
        <begin position="116"/>
        <end position="137"/>
    </location>
</feature>
<comment type="similarity">
    <text evidence="10">Belongs to the acyltransferase CrtO family.</text>
</comment>
<evidence type="ECO:0000256" key="8">
    <source>
        <dbReference type="ARBA" id="ARBA00023315"/>
    </source>
</evidence>
<dbReference type="UniPathway" id="UPA00029">
    <property type="reaction ID" value="UER00560"/>
</dbReference>
<evidence type="ECO:0000313" key="15">
    <source>
        <dbReference type="EMBL" id="MBB4108010.1"/>
    </source>
</evidence>
<dbReference type="Proteomes" id="UP000642938">
    <property type="component" value="Unassembled WGS sequence"/>
</dbReference>
<keyword evidence="17" id="KW-1185">Reference proteome</keyword>
<evidence type="ECO:0000256" key="1">
    <source>
        <dbReference type="ARBA" id="ARBA00004162"/>
    </source>
</evidence>
<evidence type="ECO:0000256" key="3">
    <source>
        <dbReference type="ARBA" id="ARBA00022679"/>
    </source>
</evidence>
<keyword evidence="2" id="KW-1003">Cell membrane</keyword>
<dbReference type="EMBL" id="BMHZ01000001">
    <property type="protein sequence ID" value="GGG95650.1"/>
    <property type="molecule type" value="Genomic_DNA"/>
</dbReference>
<dbReference type="Pfam" id="PF18927">
    <property type="entry name" value="CrtO"/>
    <property type="match status" value="1"/>
</dbReference>
<reference evidence="14" key="4">
    <citation type="submission" date="2024-05" db="EMBL/GenBank/DDBJ databases">
        <authorList>
            <person name="Sun Q."/>
            <person name="Zhou Y."/>
        </authorList>
    </citation>
    <scope>NUCLEOTIDE SEQUENCE</scope>
    <source>
        <strain evidence="14">CGMCC 1.15287</strain>
    </source>
</reference>
<evidence type="ECO:0000256" key="13">
    <source>
        <dbReference type="SAM" id="Phobius"/>
    </source>
</evidence>
<evidence type="ECO:0000313" key="16">
    <source>
        <dbReference type="Proteomes" id="UP000532273"/>
    </source>
</evidence>
<comment type="caution">
    <text evidence="15">The sequence shown here is derived from an EMBL/GenBank/DDBJ whole genome shotgun (WGS) entry which is preliminary data.</text>
</comment>
<dbReference type="GO" id="GO:0005886">
    <property type="term" value="C:plasma membrane"/>
    <property type="evidence" value="ECO:0007669"/>
    <property type="project" value="UniProtKB-SubCell"/>
</dbReference>
<gene>
    <name evidence="14" type="ORF">GCM10007422_06510</name>
    <name evidence="15" type="ORF">GGQ60_001991</name>
</gene>
<evidence type="ECO:0000256" key="2">
    <source>
        <dbReference type="ARBA" id="ARBA00022475"/>
    </source>
</evidence>
<keyword evidence="6 13" id="KW-1133">Transmembrane helix</keyword>
<comment type="subcellular location">
    <subcellularLocation>
        <location evidence="1">Cell membrane</location>
        <topology evidence="1">Single-pass membrane protein</topology>
    </subcellularLocation>
</comment>
<evidence type="ECO:0000313" key="14">
    <source>
        <dbReference type="EMBL" id="GGG95650.1"/>
    </source>
</evidence>
<evidence type="ECO:0000256" key="5">
    <source>
        <dbReference type="ARBA" id="ARBA00022729"/>
    </source>
</evidence>
<dbReference type="AlphaFoldDB" id="A0A7W6KAD7"/>
<sequence length="157" mass="18912">MVKYFTFSLSIAFISWMVGMVINAFLSKTTFYQERLSKLNFIQNEHINRWLGLTPFKWIIMHSFFKFFNPKLSIKKRILAKELNEYRIEMTTAELNHLFAFSFMSVFMFIKIIQGLYLFALIMLLVNVLMNLYPSLLQQQNKRRIDRYLEPLNRRSA</sequence>
<evidence type="ECO:0000256" key="11">
    <source>
        <dbReference type="ARBA" id="ARBA00023667"/>
    </source>
</evidence>
<keyword evidence="5" id="KW-0732">Signal</keyword>
<dbReference type="EMBL" id="JACIEF010000002">
    <property type="protein sequence ID" value="MBB4108010.1"/>
    <property type="molecule type" value="Genomic_DNA"/>
</dbReference>
<proteinExistence type="inferred from homology"/>
<evidence type="ECO:0000256" key="12">
    <source>
        <dbReference type="ARBA" id="ARBA00025324"/>
    </source>
</evidence>
<dbReference type="GO" id="GO:0016746">
    <property type="term" value="F:acyltransferase activity"/>
    <property type="evidence" value="ECO:0007669"/>
    <property type="project" value="UniProtKB-KW"/>
</dbReference>
<feature type="transmembrane region" description="Helical" evidence="13">
    <location>
        <begin position="7"/>
        <end position="27"/>
    </location>
</feature>
<reference evidence="15 16" key="3">
    <citation type="submission" date="2020-08" db="EMBL/GenBank/DDBJ databases">
        <title>Genomic Encyclopedia of Type Strains, Phase IV (KMG-IV): sequencing the most valuable type-strain genomes for metagenomic binning, comparative biology and taxonomic classification.</title>
        <authorList>
            <person name="Goeker M."/>
        </authorList>
    </citation>
    <scope>NUCLEOTIDE SEQUENCE [LARGE SCALE GENOMIC DNA]</scope>
    <source>
        <strain evidence="15 16">DSM 100774</strain>
    </source>
</reference>
<organism evidence="15 16">
    <name type="scientific">Pedobacter zeae</name>
    <dbReference type="NCBI Taxonomy" id="1737356"/>
    <lineage>
        <taxon>Bacteria</taxon>
        <taxon>Pseudomonadati</taxon>
        <taxon>Bacteroidota</taxon>
        <taxon>Sphingobacteriia</taxon>
        <taxon>Sphingobacteriales</taxon>
        <taxon>Sphingobacteriaceae</taxon>
        <taxon>Pedobacter</taxon>
    </lineage>
</organism>
<keyword evidence="3" id="KW-0808">Transferase</keyword>
<feature type="transmembrane region" description="Helical" evidence="13">
    <location>
        <begin position="88"/>
        <end position="110"/>
    </location>
</feature>
<name>A0A7W6KAD7_9SPHI</name>
<dbReference type="Proteomes" id="UP000532273">
    <property type="component" value="Unassembled WGS sequence"/>
</dbReference>
<accession>A0A7W6KAD7</accession>
<keyword evidence="4 13" id="KW-0812">Transmembrane</keyword>
<evidence type="ECO:0000256" key="7">
    <source>
        <dbReference type="ARBA" id="ARBA00023136"/>
    </source>
</evidence>
<evidence type="ECO:0000256" key="6">
    <source>
        <dbReference type="ARBA" id="ARBA00022989"/>
    </source>
</evidence>
<reference evidence="14" key="1">
    <citation type="journal article" date="2014" name="Int. J. Syst. Evol. Microbiol.">
        <title>Complete genome of a new Firmicutes species belonging to the dominant human colonic microbiota ('Ruminococcus bicirculans') reveals two chromosomes and a selective capacity to utilize plant glucans.</title>
        <authorList>
            <consortium name="NISC Comparative Sequencing Program"/>
            <person name="Wegmann U."/>
            <person name="Louis P."/>
            <person name="Goesmann A."/>
            <person name="Henrissat B."/>
            <person name="Duncan S.H."/>
            <person name="Flint H.J."/>
        </authorList>
    </citation>
    <scope>NUCLEOTIDE SEQUENCE</scope>
    <source>
        <strain evidence="14">CGMCC 1.15287</strain>
    </source>
</reference>
<dbReference type="InterPro" id="IPR044021">
    <property type="entry name" value="CrtO"/>
</dbReference>